<dbReference type="Pfam" id="PF01084">
    <property type="entry name" value="Ribosomal_S18"/>
    <property type="match status" value="1"/>
</dbReference>
<dbReference type="PRINTS" id="PR00974">
    <property type="entry name" value="RIBOSOMALS18"/>
</dbReference>
<protein>
    <recommendedName>
        <fullName evidence="5">Small ribosomal subunit protein bS18c</fullName>
    </recommendedName>
</protein>
<organism evidence="8 9">
    <name type="scientific">Cuscuta campestris</name>
    <dbReference type="NCBI Taxonomy" id="132261"/>
    <lineage>
        <taxon>Eukaryota</taxon>
        <taxon>Viridiplantae</taxon>
        <taxon>Streptophyta</taxon>
        <taxon>Embryophyta</taxon>
        <taxon>Tracheophyta</taxon>
        <taxon>Spermatophyta</taxon>
        <taxon>Magnoliopsida</taxon>
        <taxon>eudicotyledons</taxon>
        <taxon>Gunneridae</taxon>
        <taxon>Pentapetalae</taxon>
        <taxon>asterids</taxon>
        <taxon>lamiids</taxon>
        <taxon>Solanales</taxon>
        <taxon>Convolvulaceae</taxon>
        <taxon>Cuscuteae</taxon>
        <taxon>Cuscuta</taxon>
        <taxon>Cuscuta subgen. Grammica</taxon>
        <taxon>Cuscuta sect. Cleistogrammica</taxon>
    </lineage>
</organism>
<evidence type="ECO:0000256" key="3">
    <source>
        <dbReference type="ARBA" id="ARBA00022980"/>
    </source>
</evidence>
<evidence type="ECO:0000256" key="1">
    <source>
        <dbReference type="ARBA" id="ARBA00022730"/>
    </source>
</evidence>
<dbReference type="OrthoDB" id="21463at2759"/>
<evidence type="ECO:0000256" key="4">
    <source>
        <dbReference type="ARBA" id="ARBA00023274"/>
    </source>
</evidence>
<dbReference type="SUPFAM" id="SSF46911">
    <property type="entry name" value="Ribosomal protein S18"/>
    <property type="match status" value="1"/>
</dbReference>
<dbReference type="AlphaFoldDB" id="A0A484KSV4"/>
<feature type="compositionally biased region" description="Polar residues" evidence="7">
    <location>
        <begin position="37"/>
        <end position="51"/>
    </location>
</feature>
<feature type="region of interest" description="Disordered" evidence="7">
    <location>
        <begin position="37"/>
        <end position="62"/>
    </location>
</feature>
<dbReference type="GO" id="GO:0070181">
    <property type="term" value="F:small ribosomal subunit rRNA binding"/>
    <property type="evidence" value="ECO:0007669"/>
    <property type="project" value="TreeGrafter"/>
</dbReference>
<dbReference type="Gene3D" id="4.10.640.10">
    <property type="entry name" value="Ribosomal protein S18"/>
    <property type="match status" value="1"/>
</dbReference>
<dbReference type="Proteomes" id="UP000595140">
    <property type="component" value="Unassembled WGS sequence"/>
</dbReference>
<feature type="region of interest" description="Disordered" evidence="7">
    <location>
        <begin position="81"/>
        <end position="109"/>
    </location>
</feature>
<name>A0A484KSV4_9ASTE</name>
<feature type="compositionally biased region" description="Polar residues" evidence="7">
    <location>
        <begin position="85"/>
        <end position="103"/>
    </location>
</feature>
<dbReference type="EMBL" id="OOIL02000450">
    <property type="protein sequence ID" value="VFQ65102.1"/>
    <property type="molecule type" value="Genomic_DNA"/>
</dbReference>
<comment type="similarity">
    <text evidence="6">Belongs to the bacterial ribosomal protein bS18 family.</text>
</comment>
<keyword evidence="1" id="KW-0699">rRNA-binding</keyword>
<keyword evidence="9" id="KW-1185">Reference proteome</keyword>
<accession>A0A484KSV4</accession>
<evidence type="ECO:0000256" key="6">
    <source>
        <dbReference type="RuleBase" id="RU003910"/>
    </source>
</evidence>
<dbReference type="PANTHER" id="PTHR13479:SF65">
    <property type="entry name" value="F10K1.8 PROTEIN"/>
    <property type="match status" value="1"/>
</dbReference>
<proteinExistence type="inferred from homology"/>
<evidence type="ECO:0000313" key="9">
    <source>
        <dbReference type="Proteomes" id="UP000595140"/>
    </source>
</evidence>
<keyword evidence="2" id="KW-0694">RNA-binding</keyword>
<keyword evidence="3 6" id="KW-0689">Ribosomal protein</keyword>
<reference evidence="8 9" key="1">
    <citation type="submission" date="2018-04" db="EMBL/GenBank/DDBJ databases">
        <authorList>
            <person name="Vogel A."/>
        </authorList>
    </citation>
    <scope>NUCLEOTIDE SEQUENCE [LARGE SCALE GENOMIC DNA]</scope>
</reference>
<dbReference type="InterPro" id="IPR001648">
    <property type="entry name" value="Ribosomal_bS18"/>
</dbReference>
<dbReference type="InterPro" id="IPR036870">
    <property type="entry name" value="Ribosomal_bS18_sf"/>
</dbReference>
<evidence type="ECO:0000256" key="7">
    <source>
        <dbReference type="SAM" id="MobiDB-lite"/>
    </source>
</evidence>
<dbReference type="PANTHER" id="PTHR13479">
    <property type="entry name" value="30S RIBOSOMAL PROTEIN S18"/>
    <property type="match status" value="1"/>
</dbReference>
<evidence type="ECO:0000313" key="8">
    <source>
        <dbReference type="EMBL" id="VFQ65102.1"/>
    </source>
</evidence>
<evidence type="ECO:0000256" key="5">
    <source>
        <dbReference type="ARBA" id="ARBA00035266"/>
    </source>
</evidence>
<dbReference type="GO" id="GO:0006412">
    <property type="term" value="P:translation"/>
    <property type="evidence" value="ECO:0007669"/>
    <property type="project" value="InterPro"/>
</dbReference>
<dbReference type="HAMAP" id="MF_00270">
    <property type="entry name" value="Ribosomal_bS18"/>
    <property type="match status" value="1"/>
</dbReference>
<dbReference type="GO" id="GO:0005763">
    <property type="term" value="C:mitochondrial small ribosomal subunit"/>
    <property type="evidence" value="ECO:0007669"/>
    <property type="project" value="TreeGrafter"/>
</dbReference>
<dbReference type="GO" id="GO:0003735">
    <property type="term" value="F:structural constituent of ribosome"/>
    <property type="evidence" value="ECO:0007669"/>
    <property type="project" value="InterPro"/>
</dbReference>
<sequence length="348" mass="39963">MKSILGIVIYANVGVSRKLCSSKMIRTFSTNQEFDDSSFNQRSFESANPSEQRPIDGTFRSAPTFKPYYQRVDRAQRDYRHTNPGFENSRINRSSFQSPNYSEQRPFRDSMDNKRFNQGKFEFGNFSDQQPFGDTTGKTSASKSFYHQLDRAEREYNKSFQGSGVNSENTSASLDGLDESINTLCDGMDSKLKEAAAYFEFDPVEVEKDGYSFRKDVAFYPGNTYDTKDLDLRKRAVQKPWRRPSFQTTTKEVLEKADFRNVRFLANFITDAGIIIKRSTTGISAKAQRKVAREIKTARAFGLLPFTTMGTKQFVYGRTMENLESDYAYESYYHNFVDDTDANVEPVD</sequence>
<evidence type="ECO:0000256" key="2">
    <source>
        <dbReference type="ARBA" id="ARBA00022884"/>
    </source>
</evidence>
<dbReference type="NCBIfam" id="TIGR00165">
    <property type="entry name" value="S18"/>
    <property type="match status" value="1"/>
</dbReference>
<gene>
    <name evidence="8" type="ORF">CCAM_LOCUS6878</name>
</gene>
<keyword evidence="4 6" id="KW-0687">Ribonucleoprotein</keyword>